<gene>
    <name evidence="1" type="ORF">KME25_01845</name>
</gene>
<protein>
    <submittedName>
        <fullName evidence="1">DpnI domain-containing protein</fullName>
    </submittedName>
</protein>
<proteinExistence type="predicted"/>
<reference evidence="1" key="1">
    <citation type="submission" date="2021-05" db="EMBL/GenBank/DDBJ databases">
        <authorList>
            <person name="Pietrasiak N."/>
            <person name="Ward R."/>
            <person name="Stajich J.E."/>
            <person name="Kurbessoian T."/>
        </authorList>
    </citation>
    <scope>NUCLEOTIDE SEQUENCE</scope>
    <source>
        <strain evidence="1">CPER-KK1</strain>
    </source>
</reference>
<dbReference type="Proteomes" id="UP000753908">
    <property type="component" value="Unassembled WGS sequence"/>
</dbReference>
<evidence type="ECO:0000313" key="1">
    <source>
        <dbReference type="EMBL" id="MBW4543181.1"/>
    </source>
</evidence>
<dbReference type="EMBL" id="JAHHIF010000002">
    <property type="protein sequence ID" value="MBW4543181.1"/>
    <property type="molecule type" value="Genomic_DNA"/>
</dbReference>
<dbReference type="AlphaFoldDB" id="A0A951U947"/>
<name>A0A951U947_9CYAN</name>
<comment type="caution">
    <text evidence="1">The sequence shown here is derived from an EMBL/GenBank/DDBJ whole genome shotgun (WGS) entry which is preliminary data.</text>
</comment>
<organism evidence="1 2">
    <name type="scientific">Symplocastrum torsivum CPER-KK1</name>
    <dbReference type="NCBI Taxonomy" id="450513"/>
    <lineage>
        <taxon>Bacteria</taxon>
        <taxon>Bacillati</taxon>
        <taxon>Cyanobacteriota</taxon>
        <taxon>Cyanophyceae</taxon>
        <taxon>Oscillatoriophycideae</taxon>
        <taxon>Oscillatoriales</taxon>
        <taxon>Microcoleaceae</taxon>
        <taxon>Symplocastrum</taxon>
    </lineage>
</organism>
<evidence type="ECO:0000313" key="2">
    <source>
        <dbReference type="Proteomes" id="UP000753908"/>
    </source>
</evidence>
<reference evidence="1" key="2">
    <citation type="journal article" date="2022" name="Microbiol. Resour. Announc.">
        <title>Metagenome Sequencing to Explore Phylogenomics of Terrestrial Cyanobacteria.</title>
        <authorList>
            <person name="Ward R.D."/>
            <person name="Stajich J.E."/>
            <person name="Johansen J.R."/>
            <person name="Huntemann M."/>
            <person name="Clum A."/>
            <person name="Foster B."/>
            <person name="Foster B."/>
            <person name="Roux S."/>
            <person name="Palaniappan K."/>
            <person name="Varghese N."/>
            <person name="Mukherjee S."/>
            <person name="Reddy T.B.K."/>
            <person name="Daum C."/>
            <person name="Copeland A."/>
            <person name="Chen I.A."/>
            <person name="Ivanova N.N."/>
            <person name="Kyrpides N.C."/>
            <person name="Shapiro N."/>
            <person name="Eloe-Fadrosh E.A."/>
            <person name="Pietrasiak N."/>
        </authorList>
    </citation>
    <scope>NUCLEOTIDE SEQUENCE</scope>
    <source>
        <strain evidence="1">CPER-KK1</strain>
    </source>
</reference>
<sequence length="67" mass="7502">MRANSCPCCGSALLRHARRKGVYWFCTSCHQEMMPLSSGQLPTCVDAIKQQQRTATSMTLENSLPLR</sequence>
<accession>A0A951U947</accession>